<evidence type="ECO:0000256" key="8">
    <source>
        <dbReference type="SAM" id="Phobius"/>
    </source>
</evidence>
<evidence type="ECO:0000256" key="4">
    <source>
        <dbReference type="ARBA" id="ARBA00022475"/>
    </source>
</evidence>
<keyword evidence="10" id="KW-1185">Reference proteome</keyword>
<sequence>MTLMLNVVAVFLLGNLLVALVRIWRGPHAADRMLASQLFGTTGVALLLVLAQAQGMPSLRDVALILALLSVLAVVAFVTRVVGIDRSTEKTRSDPARPESERP</sequence>
<feature type="transmembrane region" description="Helical" evidence="8">
    <location>
        <begin position="36"/>
        <end position="56"/>
    </location>
</feature>
<feature type="transmembrane region" description="Helical" evidence="8">
    <location>
        <begin position="62"/>
        <end position="83"/>
    </location>
</feature>
<evidence type="ECO:0000256" key="6">
    <source>
        <dbReference type="ARBA" id="ARBA00022989"/>
    </source>
</evidence>
<evidence type="ECO:0000313" key="10">
    <source>
        <dbReference type="Proteomes" id="UP000567186"/>
    </source>
</evidence>
<dbReference type="GO" id="GO:0005886">
    <property type="term" value="C:plasma membrane"/>
    <property type="evidence" value="ECO:0007669"/>
    <property type="project" value="UniProtKB-SubCell"/>
</dbReference>
<evidence type="ECO:0000256" key="3">
    <source>
        <dbReference type="ARBA" id="ARBA00022448"/>
    </source>
</evidence>
<evidence type="ECO:0000256" key="5">
    <source>
        <dbReference type="ARBA" id="ARBA00022692"/>
    </source>
</evidence>
<dbReference type="EMBL" id="JABCKY010000001">
    <property type="protein sequence ID" value="NMT62076.1"/>
    <property type="molecule type" value="Genomic_DNA"/>
</dbReference>
<gene>
    <name evidence="9" type="ORF">HIU99_00550</name>
</gene>
<comment type="subcellular location">
    <subcellularLocation>
        <location evidence="1">Cell membrane</location>
        <topology evidence="1">Multi-pass membrane protein</topology>
    </subcellularLocation>
</comment>
<keyword evidence="7 8" id="KW-0472">Membrane</keyword>
<feature type="transmembrane region" description="Helical" evidence="8">
    <location>
        <begin position="6"/>
        <end position="24"/>
    </location>
</feature>
<comment type="similarity">
    <text evidence="2">Belongs to the CPA3 antiporters (TC 2.A.63) subunit F family.</text>
</comment>
<dbReference type="AlphaFoldDB" id="A0A7Y0NJX1"/>
<dbReference type="PANTHER" id="PTHR34702">
    <property type="entry name" value="NA(+)/H(+) ANTIPORTER SUBUNIT F1"/>
    <property type="match status" value="1"/>
</dbReference>
<name>A0A7Y0NJX1_9GAMM</name>
<dbReference type="Proteomes" id="UP000567186">
    <property type="component" value="Unassembled WGS sequence"/>
</dbReference>
<evidence type="ECO:0000256" key="2">
    <source>
        <dbReference type="ARBA" id="ARBA00009212"/>
    </source>
</evidence>
<organism evidence="9 10">
    <name type="scientific">Marinobacter orientalis</name>
    <dbReference type="NCBI Taxonomy" id="1928859"/>
    <lineage>
        <taxon>Bacteria</taxon>
        <taxon>Pseudomonadati</taxon>
        <taxon>Pseudomonadota</taxon>
        <taxon>Gammaproteobacteria</taxon>
        <taxon>Pseudomonadales</taxon>
        <taxon>Marinobacteraceae</taxon>
        <taxon>Marinobacter</taxon>
    </lineage>
</organism>
<evidence type="ECO:0000313" key="9">
    <source>
        <dbReference type="EMBL" id="NMT62076.1"/>
    </source>
</evidence>
<dbReference type="Pfam" id="PF04066">
    <property type="entry name" value="MrpF_PhaF"/>
    <property type="match status" value="1"/>
</dbReference>
<dbReference type="InterPro" id="IPR007208">
    <property type="entry name" value="MrpF/PhaF-like"/>
</dbReference>
<proteinExistence type="inferred from homology"/>
<comment type="caution">
    <text evidence="9">The sequence shown here is derived from an EMBL/GenBank/DDBJ whole genome shotgun (WGS) entry which is preliminary data.</text>
</comment>
<keyword evidence="5 8" id="KW-0812">Transmembrane</keyword>
<keyword evidence="4" id="KW-1003">Cell membrane</keyword>
<evidence type="ECO:0000256" key="1">
    <source>
        <dbReference type="ARBA" id="ARBA00004651"/>
    </source>
</evidence>
<keyword evidence="6 8" id="KW-1133">Transmembrane helix</keyword>
<evidence type="ECO:0000256" key="7">
    <source>
        <dbReference type="ARBA" id="ARBA00023136"/>
    </source>
</evidence>
<dbReference type="GO" id="GO:0015385">
    <property type="term" value="F:sodium:proton antiporter activity"/>
    <property type="evidence" value="ECO:0007669"/>
    <property type="project" value="TreeGrafter"/>
</dbReference>
<dbReference type="PANTHER" id="PTHR34702:SF1">
    <property type="entry name" value="NA(+)_H(+) ANTIPORTER SUBUNIT F"/>
    <property type="match status" value="1"/>
</dbReference>
<keyword evidence="3" id="KW-0813">Transport</keyword>
<reference evidence="9 10" key="1">
    <citation type="submission" date="2020-04" db="EMBL/GenBank/DDBJ databases">
        <title>Marinobacter oceani sp. nov., isolated from marine solar saltern.</title>
        <authorList>
            <person name="Chen X.-Y."/>
        </authorList>
    </citation>
    <scope>NUCLEOTIDE SEQUENCE [LARGE SCALE GENOMIC DNA]</scope>
    <source>
        <strain evidence="9 10">W62</strain>
    </source>
</reference>
<dbReference type="RefSeq" id="WP_135953489.1">
    <property type="nucleotide sequence ID" value="NZ_JABCKY010000001.1"/>
</dbReference>
<dbReference type="OrthoDB" id="6170784at2"/>
<accession>A0A7Y0NJX1</accession>
<protein>
    <submittedName>
        <fullName evidence="9">pH regulation protein F</fullName>
    </submittedName>
</protein>